<dbReference type="PANTHER" id="PTHR43976">
    <property type="entry name" value="SHORT CHAIN DEHYDROGENASE"/>
    <property type="match status" value="1"/>
</dbReference>
<dbReference type="InterPro" id="IPR036291">
    <property type="entry name" value="NAD(P)-bd_dom_sf"/>
</dbReference>
<evidence type="ECO:0000256" key="1">
    <source>
        <dbReference type="ARBA" id="ARBA00006484"/>
    </source>
</evidence>
<dbReference type="InterPro" id="IPR002347">
    <property type="entry name" value="SDR_fam"/>
</dbReference>
<dbReference type="GO" id="GO:0016491">
    <property type="term" value="F:oxidoreductase activity"/>
    <property type="evidence" value="ECO:0007669"/>
    <property type="project" value="UniProtKB-KW"/>
</dbReference>
<organism evidence="3 4">
    <name type="scientific">Agrocybe chaxingu</name>
    <dbReference type="NCBI Taxonomy" id="84603"/>
    <lineage>
        <taxon>Eukaryota</taxon>
        <taxon>Fungi</taxon>
        <taxon>Dikarya</taxon>
        <taxon>Basidiomycota</taxon>
        <taxon>Agaricomycotina</taxon>
        <taxon>Agaricomycetes</taxon>
        <taxon>Agaricomycetidae</taxon>
        <taxon>Agaricales</taxon>
        <taxon>Agaricineae</taxon>
        <taxon>Strophariaceae</taxon>
        <taxon>Agrocybe</taxon>
    </lineage>
</organism>
<protein>
    <recommendedName>
        <fullName evidence="5">NAD(P)-binding protein</fullName>
    </recommendedName>
</protein>
<comment type="caution">
    <text evidence="3">The sequence shown here is derived from an EMBL/GenBank/DDBJ whole genome shotgun (WGS) entry which is preliminary data.</text>
</comment>
<dbReference type="PRINTS" id="PR00081">
    <property type="entry name" value="GDHRDH"/>
</dbReference>
<evidence type="ECO:0000313" key="3">
    <source>
        <dbReference type="EMBL" id="KAJ3505837.1"/>
    </source>
</evidence>
<gene>
    <name evidence="3" type="ORF">NLJ89_g7203</name>
</gene>
<proteinExistence type="inferred from homology"/>
<keyword evidence="4" id="KW-1185">Reference proteome</keyword>
<dbReference type="SUPFAM" id="SSF51735">
    <property type="entry name" value="NAD(P)-binding Rossmann-fold domains"/>
    <property type="match status" value="1"/>
</dbReference>
<comment type="similarity">
    <text evidence="1">Belongs to the short-chain dehydrogenases/reductases (SDR) family.</text>
</comment>
<sequence length="187" mass="20275">MSSPLVWLITGTLSGLGRDLALEALKRGDKVIATGCARSIDKLADLKAAGADILELDVTAPLEALHEVAKRAVAIHGSLNVLVNNAGYLIVGALEENTPDETFAEYNTKVFRALNVTRAFLPYMRARRSGTMILMGLVGGWIASPYTGLYVSTNVCLDYGYFRTHILAPDYTEVSKESESFLQGAEY</sequence>
<evidence type="ECO:0008006" key="5">
    <source>
        <dbReference type="Google" id="ProtNLM"/>
    </source>
</evidence>
<name>A0A9W8MTX3_9AGAR</name>
<dbReference type="PANTHER" id="PTHR43976:SF16">
    <property type="entry name" value="SHORT-CHAIN DEHYDROGENASE_REDUCTASE FAMILY PROTEIN"/>
    <property type="match status" value="1"/>
</dbReference>
<accession>A0A9W8MTX3</accession>
<dbReference type="Gene3D" id="3.40.50.720">
    <property type="entry name" value="NAD(P)-binding Rossmann-like Domain"/>
    <property type="match status" value="1"/>
</dbReference>
<dbReference type="InterPro" id="IPR051911">
    <property type="entry name" value="SDR_oxidoreductase"/>
</dbReference>
<dbReference type="Pfam" id="PF00106">
    <property type="entry name" value="adh_short"/>
    <property type="match status" value="1"/>
</dbReference>
<dbReference type="EMBL" id="JANKHO010000836">
    <property type="protein sequence ID" value="KAJ3505837.1"/>
    <property type="molecule type" value="Genomic_DNA"/>
</dbReference>
<dbReference type="AlphaFoldDB" id="A0A9W8MTX3"/>
<reference evidence="3" key="1">
    <citation type="submission" date="2022-07" db="EMBL/GenBank/DDBJ databases">
        <title>Genome Sequence of Agrocybe chaxingu.</title>
        <authorList>
            <person name="Buettner E."/>
        </authorList>
    </citation>
    <scope>NUCLEOTIDE SEQUENCE</scope>
    <source>
        <strain evidence="3">MP-N11</strain>
    </source>
</reference>
<keyword evidence="2" id="KW-0560">Oxidoreductase</keyword>
<dbReference type="OrthoDB" id="1274115at2759"/>
<dbReference type="Proteomes" id="UP001148786">
    <property type="component" value="Unassembled WGS sequence"/>
</dbReference>
<evidence type="ECO:0000313" key="4">
    <source>
        <dbReference type="Proteomes" id="UP001148786"/>
    </source>
</evidence>
<evidence type="ECO:0000256" key="2">
    <source>
        <dbReference type="ARBA" id="ARBA00023002"/>
    </source>
</evidence>